<proteinExistence type="inferred from homology"/>
<dbReference type="EMBL" id="WDBZ01000001">
    <property type="protein sequence ID" value="KAB6457279.1"/>
    <property type="molecule type" value="Genomic_DNA"/>
</dbReference>
<evidence type="ECO:0000256" key="2">
    <source>
        <dbReference type="ARBA" id="ARBA00022670"/>
    </source>
</evidence>
<dbReference type="InterPro" id="IPR000209">
    <property type="entry name" value="Peptidase_S8/S53_dom"/>
</dbReference>
<evidence type="ECO:0000256" key="4">
    <source>
        <dbReference type="ARBA" id="ARBA00022825"/>
    </source>
</evidence>
<reference evidence="9 10" key="1">
    <citation type="journal article" date="2019" name="Nat. Med.">
        <title>A library of human gut bacterial isolates paired with longitudinal multiomics data enables mechanistic microbiome research.</title>
        <authorList>
            <person name="Poyet M."/>
            <person name="Groussin M."/>
            <person name="Gibbons S.M."/>
            <person name="Avila-Pacheco J."/>
            <person name="Jiang X."/>
            <person name="Kearney S.M."/>
            <person name="Perrotta A.R."/>
            <person name="Berdy B."/>
            <person name="Zhao S."/>
            <person name="Lieberman T.D."/>
            <person name="Swanson P.K."/>
            <person name="Smith M."/>
            <person name="Roesemann S."/>
            <person name="Alexander J.E."/>
            <person name="Rich S.A."/>
            <person name="Livny J."/>
            <person name="Vlamakis H."/>
            <person name="Clish C."/>
            <person name="Bullock K."/>
            <person name="Deik A."/>
            <person name="Scott J."/>
            <person name="Pierce K.A."/>
            <person name="Xavier R.J."/>
            <person name="Alm E.J."/>
        </authorList>
    </citation>
    <scope>NUCLEOTIDE SEQUENCE [LARGE SCALE GENOMIC DNA]</scope>
    <source>
        <strain evidence="8 9">BIOML-A140</strain>
        <strain evidence="7 10">BIOML-A141</strain>
    </source>
</reference>
<dbReference type="Pfam" id="PF00082">
    <property type="entry name" value="Peptidase_S8"/>
    <property type="match status" value="1"/>
</dbReference>
<accession>A0A6I0ZJ90</accession>
<dbReference type="AlphaFoldDB" id="A0A6I0ZJ90"/>
<dbReference type="GO" id="GO:0006508">
    <property type="term" value="P:proteolysis"/>
    <property type="evidence" value="ECO:0007669"/>
    <property type="project" value="UniProtKB-KW"/>
</dbReference>
<gene>
    <name evidence="8" type="ORF">GAZ06_00070</name>
    <name evidence="7" type="ORF">GAZ09_00070</name>
</gene>
<evidence type="ECO:0000256" key="1">
    <source>
        <dbReference type="ARBA" id="ARBA00011073"/>
    </source>
</evidence>
<sequence>MQKKHFFLGNKIAEDRSFTPRTRSVQPPTMPERSRQEHAAYIKEIYNTAIDKAIETLSQRSESGLPVADGVYMNFDMVSGFVPQTLAKSSGASILKISEDKGDGNVDVTIYVKKEKKDWLDKKANEYANEEICTRNGNPKNATLIEPINSIEQADVHSLYTSAEDFDMLPDNHLQTFEIWVTKGDDYNVEELTKTLDSLGLISAGKNILDFEGVAVLLIKATKQQLCELPLSVGYIEGIRPYKQPSILVKSHDESREWSELIRDEIEISINSDSVRVGLLDSGVNNAHDLIAPFLSDDMMKSAIGVYDTIDHSFHGTDMAGLILYGDMTDLIYKHKKSVAIENNLASVKIYESGYETDSDFYGAVIEDAIQQAHEMGASIQCMAVTDDISYDCKSTSSSAALDESIYNGGNCDRLVVVSAGNIETTEIDASDYIESCKANAIKSPAQAWNALTVGAYTEKTVVTDDRYKPLAAPGGISPMSRTSWSWRNGLNKPEIVMEGGNIANHPVLQTTTTPNLSLISTSADLAESLEPFYATSAATALAARMAAKIKTVNPDLSLLSVRGMMVHSARWTEEMKRIGSINDIMSICGYGIPDEEIALFSNERYATYIFENELIPYVRKDGSNTYNQLHFYDLPWPVELLEQMGAEKVKIRITLSYYVKPSPGYAGRRNKYRYPSATLHFDLKSPHENVEEFLCRRNKNEGDKTTDNDTQRWTIKQNRREQGTVQSDWFECTATELAGCGHIVVYPGPGWWKERKLANVDNVIKYSLIISIETSETEIYNAVETEINNKIGIPIMQEV</sequence>
<feature type="domain" description="Peptidase S8/S53" evidence="6">
    <location>
        <begin position="274"/>
        <end position="591"/>
    </location>
</feature>
<dbReference type="EMBL" id="WDBY01000001">
    <property type="protein sequence ID" value="KAB6481798.1"/>
    <property type="molecule type" value="Genomic_DNA"/>
</dbReference>
<dbReference type="InterPro" id="IPR034074">
    <property type="entry name" value="Y4bN_pept_dom"/>
</dbReference>
<evidence type="ECO:0000256" key="5">
    <source>
        <dbReference type="PROSITE-ProRule" id="PRU01240"/>
    </source>
</evidence>
<dbReference type="PANTHER" id="PTHR43806">
    <property type="entry name" value="PEPTIDASE S8"/>
    <property type="match status" value="1"/>
</dbReference>
<evidence type="ECO:0000313" key="9">
    <source>
        <dbReference type="Proteomes" id="UP000468344"/>
    </source>
</evidence>
<dbReference type="InterPro" id="IPR036852">
    <property type="entry name" value="Peptidase_S8/S53_dom_sf"/>
</dbReference>
<dbReference type="PANTHER" id="PTHR43806:SF11">
    <property type="entry name" value="CEREVISIN-RELATED"/>
    <property type="match status" value="1"/>
</dbReference>
<dbReference type="RefSeq" id="WP_258854080.1">
    <property type="nucleotide sequence ID" value="NZ_CP103067.1"/>
</dbReference>
<protein>
    <submittedName>
        <fullName evidence="8">S8 family peptidase</fullName>
    </submittedName>
</protein>
<evidence type="ECO:0000313" key="8">
    <source>
        <dbReference type="EMBL" id="KAB6481798.1"/>
    </source>
</evidence>
<evidence type="ECO:0000313" key="10">
    <source>
        <dbReference type="Proteomes" id="UP000483142"/>
    </source>
</evidence>
<dbReference type="Proteomes" id="UP000468344">
    <property type="component" value="Unassembled WGS sequence"/>
</dbReference>
<feature type="active site" description="Charge relay system" evidence="5">
    <location>
        <position position="315"/>
    </location>
</feature>
<comment type="similarity">
    <text evidence="1 5">Belongs to the peptidase S8 family.</text>
</comment>
<dbReference type="GO" id="GO:0004252">
    <property type="term" value="F:serine-type endopeptidase activity"/>
    <property type="evidence" value="ECO:0007669"/>
    <property type="project" value="UniProtKB-UniRule"/>
</dbReference>
<name>A0A6I0ZJ90_PHOVU</name>
<dbReference type="Gene3D" id="3.40.50.200">
    <property type="entry name" value="Peptidase S8/S53 domain"/>
    <property type="match status" value="1"/>
</dbReference>
<evidence type="ECO:0000313" key="7">
    <source>
        <dbReference type="EMBL" id="KAB6457279.1"/>
    </source>
</evidence>
<dbReference type="PROSITE" id="PS51892">
    <property type="entry name" value="SUBTILASE"/>
    <property type="match status" value="1"/>
</dbReference>
<dbReference type="InterPro" id="IPR050131">
    <property type="entry name" value="Peptidase_S8_subtilisin-like"/>
</dbReference>
<feature type="active site" description="Charge relay system" evidence="5">
    <location>
        <position position="281"/>
    </location>
</feature>
<dbReference type="Proteomes" id="UP000483142">
    <property type="component" value="Unassembled WGS sequence"/>
</dbReference>
<dbReference type="CDD" id="cd04847">
    <property type="entry name" value="Peptidases_S8_Subtilisin_like_2"/>
    <property type="match status" value="1"/>
</dbReference>
<keyword evidence="3 5" id="KW-0378">Hydrolase</keyword>
<keyword evidence="4 5" id="KW-0720">Serine protease</keyword>
<keyword evidence="2 5" id="KW-0645">Protease</keyword>
<evidence type="ECO:0000256" key="3">
    <source>
        <dbReference type="ARBA" id="ARBA00022801"/>
    </source>
</evidence>
<evidence type="ECO:0000259" key="6">
    <source>
        <dbReference type="Pfam" id="PF00082"/>
    </source>
</evidence>
<organism evidence="8 9">
    <name type="scientific">Phocaeicola vulgatus</name>
    <name type="common">Bacteroides vulgatus</name>
    <dbReference type="NCBI Taxonomy" id="821"/>
    <lineage>
        <taxon>Bacteria</taxon>
        <taxon>Pseudomonadati</taxon>
        <taxon>Bacteroidota</taxon>
        <taxon>Bacteroidia</taxon>
        <taxon>Bacteroidales</taxon>
        <taxon>Bacteroidaceae</taxon>
        <taxon>Phocaeicola</taxon>
    </lineage>
</organism>
<dbReference type="SUPFAM" id="SSF52743">
    <property type="entry name" value="Subtilisin-like"/>
    <property type="match status" value="1"/>
</dbReference>
<feature type="active site" description="Charge relay system" evidence="5">
    <location>
        <position position="537"/>
    </location>
</feature>
<comment type="caution">
    <text evidence="8">The sequence shown here is derived from an EMBL/GenBank/DDBJ whole genome shotgun (WGS) entry which is preliminary data.</text>
</comment>